<feature type="domain" description="Endonuclease/exonuclease/phosphatase" evidence="1">
    <location>
        <begin position="26"/>
        <end position="128"/>
    </location>
</feature>
<reference evidence="2 3" key="1">
    <citation type="submission" date="2019-07" db="EMBL/GenBank/DDBJ databases">
        <title>Whole genome shotgun sequence of Brevifollis gellanilyticus NBRC 108608.</title>
        <authorList>
            <person name="Hosoyama A."/>
            <person name="Uohara A."/>
            <person name="Ohji S."/>
            <person name="Ichikawa N."/>
        </authorList>
    </citation>
    <scope>NUCLEOTIDE SEQUENCE [LARGE SCALE GENOMIC DNA]</scope>
    <source>
        <strain evidence="2 3">NBRC 108608</strain>
    </source>
</reference>
<sequence>MISEKPLHVYGLHLKSNLGNPVENTSKREDAMEQLIDHVKSQAKPKESVVVVGDFNTSKEQLNLAGDRTLKKIEEAGFFWAFEGIPIEHRVTIPGKGRYPDACLDHIYVRDLGRPAAMVLKDTPGSDHFPVVVDLVVEGMPAPNK</sequence>
<evidence type="ECO:0000313" key="3">
    <source>
        <dbReference type="Proteomes" id="UP000321577"/>
    </source>
</evidence>
<keyword evidence="3" id="KW-1185">Reference proteome</keyword>
<evidence type="ECO:0000313" key="2">
    <source>
        <dbReference type="EMBL" id="GEP43094.1"/>
    </source>
</evidence>
<dbReference type="InterPro" id="IPR005135">
    <property type="entry name" value="Endo/exonuclease/phosphatase"/>
</dbReference>
<dbReference type="InterPro" id="IPR036691">
    <property type="entry name" value="Endo/exonu/phosph_ase_sf"/>
</dbReference>
<accession>A0A512M8M5</accession>
<protein>
    <recommendedName>
        <fullName evidence="1">Endonuclease/exonuclease/phosphatase domain-containing protein</fullName>
    </recommendedName>
</protein>
<evidence type="ECO:0000259" key="1">
    <source>
        <dbReference type="Pfam" id="PF03372"/>
    </source>
</evidence>
<name>A0A512M8M5_9BACT</name>
<dbReference type="EMBL" id="BKAG01000014">
    <property type="protein sequence ID" value="GEP43094.1"/>
    <property type="molecule type" value="Genomic_DNA"/>
</dbReference>
<dbReference type="SUPFAM" id="SSF56219">
    <property type="entry name" value="DNase I-like"/>
    <property type="match status" value="1"/>
</dbReference>
<dbReference type="Gene3D" id="3.60.10.10">
    <property type="entry name" value="Endonuclease/exonuclease/phosphatase"/>
    <property type="match status" value="1"/>
</dbReference>
<gene>
    <name evidence="2" type="ORF">BGE01nite_23850</name>
</gene>
<dbReference type="Pfam" id="PF03372">
    <property type="entry name" value="Exo_endo_phos"/>
    <property type="match status" value="1"/>
</dbReference>
<dbReference type="AlphaFoldDB" id="A0A512M8M5"/>
<dbReference type="GO" id="GO:0003824">
    <property type="term" value="F:catalytic activity"/>
    <property type="evidence" value="ECO:0007669"/>
    <property type="project" value="InterPro"/>
</dbReference>
<proteinExistence type="predicted"/>
<organism evidence="2 3">
    <name type="scientific">Brevifollis gellanilyticus</name>
    <dbReference type="NCBI Taxonomy" id="748831"/>
    <lineage>
        <taxon>Bacteria</taxon>
        <taxon>Pseudomonadati</taxon>
        <taxon>Verrucomicrobiota</taxon>
        <taxon>Verrucomicrobiia</taxon>
        <taxon>Verrucomicrobiales</taxon>
        <taxon>Verrucomicrobiaceae</taxon>
    </lineage>
</organism>
<dbReference type="Proteomes" id="UP000321577">
    <property type="component" value="Unassembled WGS sequence"/>
</dbReference>
<comment type="caution">
    <text evidence="2">The sequence shown here is derived from an EMBL/GenBank/DDBJ whole genome shotgun (WGS) entry which is preliminary data.</text>
</comment>